<keyword evidence="1" id="KW-0812">Transmembrane</keyword>
<proteinExistence type="predicted"/>
<evidence type="ECO:0000256" key="1">
    <source>
        <dbReference type="SAM" id="Phobius"/>
    </source>
</evidence>
<keyword evidence="1" id="KW-0472">Membrane</keyword>
<evidence type="ECO:0000313" key="3">
    <source>
        <dbReference type="WBParaSite" id="SMRG1_94150.1"/>
    </source>
</evidence>
<dbReference type="Proteomes" id="UP000050790">
    <property type="component" value="Unassembled WGS sequence"/>
</dbReference>
<organism evidence="2 3">
    <name type="scientific">Schistosoma margrebowiei</name>
    <dbReference type="NCBI Taxonomy" id="48269"/>
    <lineage>
        <taxon>Eukaryota</taxon>
        <taxon>Metazoa</taxon>
        <taxon>Spiralia</taxon>
        <taxon>Lophotrochozoa</taxon>
        <taxon>Platyhelminthes</taxon>
        <taxon>Trematoda</taxon>
        <taxon>Digenea</taxon>
        <taxon>Strigeidida</taxon>
        <taxon>Schistosomatoidea</taxon>
        <taxon>Schistosomatidae</taxon>
        <taxon>Schistosoma</taxon>
    </lineage>
</organism>
<protein>
    <submittedName>
        <fullName evidence="3">Uncharacterized protein</fullName>
    </submittedName>
</protein>
<dbReference type="WBParaSite" id="SMRG1_94150.1">
    <property type="protein sequence ID" value="SMRG1_94150.1"/>
    <property type="gene ID" value="SMRG1_94150"/>
</dbReference>
<keyword evidence="1" id="KW-1133">Transmembrane helix</keyword>
<dbReference type="AlphaFoldDB" id="A0AA85AN67"/>
<sequence>MNMKISRILMILIVVFINGYQAMDCGNGDSCDVGITFLHSTYCCKDSSDKPACCKELRWWPLAVTICAAFLVLIIIFICSCCYGLFSCITDILCCFCKR</sequence>
<name>A0AA85AN67_9TREM</name>
<reference evidence="3" key="1">
    <citation type="submission" date="2023-11" db="UniProtKB">
        <authorList>
            <consortium name="WormBaseParasite"/>
        </authorList>
    </citation>
    <scope>IDENTIFICATION</scope>
</reference>
<accession>A0AA85AN67</accession>
<feature type="transmembrane region" description="Helical" evidence="1">
    <location>
        <begin position="59"/>
        <end position="86"/>
    </location>
</feature>
<evidence type="ECO:0000313" key="2">
    <source>
        <dbReference type="Proteomes" id="UP000050790"/>
    </source>
</evidence>